<dbReference type="InterPro" id="IPR003374">
    <property type="entry name" value="ApbE-like_sf"/>
</dbReference>
<gene>
    <name evidence="12" type="ORF">H0921_14145</name>
</gene>
<dbReference type="GO" id="GO:0016740">
    <property type="term" value="F:transferase activity"/>
    <property type="evidence" value="ECO:0007669"/>
    <property type="project" value="UniProtKB-UniRule"/>
</dbReference>
<dbReference type="AlphaFoldDB" id="A0A7V8VFW5"/>
<evidence type="ECO:0000256" key="1">
    <source>
        <dbReference type="ARBA" id="ARBA00011955"/>
    </source>
</evidence>
<dbReference type="GO" id="GO:0046872">
    <property type="term" value="F:metal ion binding"/>
    <property type="evidence" value="ECO:0007669"/>
    <property type="project" value="UniProtKB-UniRule"/>
</dbReference>
<evidence type="ECO:0000256" key="8">
    <source>
        <dbReference type="ARBA" id="ARBA00031306"/>
    </source>
</evidence>
<keyword evidence="7 10" id="KW-0460">Magnesium</keyword>
<organism evidence="12 13">
    <name type="scientific">Thermogemmata fonticola</name>
    <dbReference type="NCBI Taxonomy" id="2755323"/>
    <lineage>
        <taxon>Bacteria</taxon>
        <taxon>Pseudomonadati</taxon>
        <taxon>Planctomycetota</taxon>
        <taxon>Planctomycetia</taxon>
        <taxon>Gemmatales</taxon>
        <taxon>Gemmataceae</taxon>
        <taxon>Thermogemmata</taxon>
    </lineage>
</organism>
<keyword evidence="3 10" id="KW-0285">Flavoprotein</keyword>
<comment type="catalytic activity">
    <reaction evidence="9 10">
        <text>L-threonyl-[protein] + FAD = FMN-L-threonyl-[protein] + AMP + H(+)</text>
        <dbReference type="Rhea" id="RHEA:36847"/>
        <dbReference type="Rhea" id="RHEA-COMP:11060"/>
        <dbReference type="Rhea" id="RHEA-COMP:11061"/>
        <dbReference type="ChEBI" id="CHEBI:15378"/>
        <dbReference type="ChEBI" id="CHEBI:30013"/>
        <dbReference type="ChEBI" id="CHEBI:57692"/>
        <dbReference type="ChEBI" id="CHEBI:74257"/>
        <dbReference type="ChEBI" id="CHEBI:456215"/>
        <dbReference type="EC" id="2.7.1.180"/>
    </reaction>
</comment>
<evidence type="ECO:0000256" key="2">
    <source>
        <dbReference type="ARBA" id="ARBA00016337"/>
    </source>
</evidence>
<dbReference type="RefSeq" id="WP_194539159.1">
    <property type="nucleotide sequence ID" value="NZ_JACEFB010000012.1"/>
</dbReference>
<evidence type="ECO:0000256" key="11">
    <source>
        <dbReference type="PIRSR" id="PIRSR006268-2"/>
    </source>
</evidence>
<keyword evidence="6 10" id="KW-0274">FAD</keyword>
<dbReference type="PANTHER" id="PTHR30040">
    <property type="entry name" value="THIAMINE BIOSYNTHESIS LIPOPROTEIN APBE"/>
    <property type="match status" value="1"/>
</dbReference>
<evidence type="ECO:0000256" key="7">
    <source>
        <dbReference type="ARBA" id="ARBA00022842"/>
    </source>
</evidence>
<evidence type="ECO:0000313" key="12">
    <source>
        <dbReference type="EMBL" id="MBA2227299.1"/>
    </source>
</evidence>
<feature type="binding site" evidence="11">
    <location>
        <position position="288"/>
    </location>
    <ligand>
        <name>Mg(2+)</name>
        <dbReference type="ChEBI" id="CHEBI:18420"/>
    </ligand>
</feature>
<dbReference type="Pfam" id="PF02424">
    <property type="entry name" value="ApbE"/>
    <property type="match status" value="1"/>
</dbReference>
<protein>
    <recommendedName>
        <fullName evidence="2 10">FAD:protein FMN transferase</fullName>
        <ecNumber evidence="1 10">2.7.1.180</ecNumber>
    </recommendedName>
    <alternativeName>
        <fullName evidence="8 10">Flavin transferase</fullName>
    </alternativeName>
</protein>
<comment type="caution">
    <text evidence="12">The sequence shown here is derived from an EMBL/GenBank/DDBJ whole genome shotgun (WGS) entry which is preliminary data.</text>
</comment>
<feature type="binding site" evidence="11">
    <location>
        <position position="284"/>
    </location>
    <ligand>
        <name>Mg(2+)</name>
        <dbReference type="ChEBI" id="CHEBI:18420"/>
    </ligand>
</feature>
<accession>A0A7V8VFW5</accession>
<proteinExistence type="inferred from homology"/>
<comment type="similarity">
    <text evidence="10">Belongs to the ApbE family.</text>
</comment>
<dbReference type="PIRSF" id="PIRSF006268">
    <property type="entry name" value="ApbE"/>
    <property type="match status" value="1"/>
</dbReference>
<feature type="binding site" evidence="11">
    <location>
        <position position="169"/>
    </location>
    <ligand>
        <name>Mg(2+)</name>
        <dbReference type="ChEBI" id="CHEBI:18420"/>
    </ligand>
</feature>
<dbReference type="Gene3D" id="3.10.520.10">
    <property type="entry name" value="ApbE-like domains"/>
    <property type="match status" value="1"/>
</dbReference>
<dbReference type="EMBL" id="JACEFB010000012">
    <property type="protein sequence ID" value="MBA2227299.1"/>
    <property type="molecule type" value="Genomic_DNA"/>
</dbReference>
<comment type="cofactor">
    <cofactor evidence="11">
        <name>Mg(2+)</name>
        <dbReference type="ChEBI" id="CHEBI:18420"/>
    </cofactor>
    <cofactor evidence="11">
        <name>Mn(2+)</name>
        <dbReference type="ChEBI" id="CHEBI:29035"/>
    </cofactor>
    <text evidence="11">Magnesium. Can also use manganese.</text>
</comment>
<evidence type="ECO:0000313" key="13">
    <source>
        <dbReference type="Proteomes" id="UP000542342"/>
    </source>
</evidence>
<sequence>MWEMLAGTPWEAAEEGVEECLLLRFQRRAMATIFEVALPAGHSPAPWEAAEAALDAIDSLEAQLTVYREDSEVSRINATAATEAIEVESRLFDLLVRCVQWGLASGGAFDIACGALIKAWGFYRRMGRVPSAEERIHAMQCSGLRHLVLDPERRLIRFRRQGLELNLGSVGKGYALDQAGECLRRDWGITQALLHGGGSSILALGTSPACERGWPIRLRHPHDPHCHLGTVYLRDAALGVSAATFQYFEYRGQRLGHVLDPRCGWPAKGVACATAIAPTAAQADALSTAAFVLGPAGAERLTRLYPEVTLVVLPENASGQDPHHPLLFQGSQRSASEFIPSLPSPGAESGLGTGVS</sequence>
<dbReference type="Proteomes" id="UP000542342">
    <property type="component" value="Unassembled WGS sequence"/>
</dbReference>
<keyword evidence="5 10" id="KW-0479">Metal-binding</keyword>
<keyword evidence="13" id="KW-1185">Reference proteome</keyword>
<evidence type="ECO:0000256" key="3">
    <source>
        <dbReference type="ARBA" id="ARBA00022630"/>
    </source>
</evidence>
<dbReference type="SUPFAM" id="SSF143631">
    <property type="entry name" value="ApbE-like"/>
    <property type="match status" value="1"/>
</dbReference>
<reference evidence="12 13" key="1">
    <citation type="submission" date="2020-07" db="EMBL/GenBank/DDBJ databases">
        <title>Thermogemmata thermophila gen. nov., sp. nov., a novel moderate thermophilic planctomycete from a Kamchatka hot spring.</title>
        <authorList>
            <person name="Elcheninov A.G."/>
            <person name="Podosokorskaya O.A."/>
            <person name="Kovaleva O.L."/>
            <person name="Novikov A."/>
            <person name="Bonch-Osmolovskaya E.A."/>
            <person name="Toshchakov S.V."/>
            <person name="Kublanov I.V."/>
        </authorList>
    </citation>
    <scope>NUCLEOTIDE SEQUENCE [LARGE SCALE GENOMIC DNA]</scope>
    <source>
        <strain evidence="12 13">2918</strain>
    </source>
</reference>
<name>A0A7V8VFW5_9BACT</name>
<keyword evidence="4 10" id="KW-0808">Transferase</keyword>
<dbReference type="PANTHER" id="PTHR30040:SF2">
    <property type="entry name" value="FAD:PROTEIN FMN TRANSFERASE"/>
    <property type="match status" value="1"/>
</dbReference>
<evidence type="ECO:0000256" key="10">
    <source>
        <dbReference type="PIRNR" id="PIRNR006268"/>
    </source>
</evidence>
<dbReference type="EC" id="2.7.1.180" evidence="1 10"/>
<evidence type="ECO:0000256" key="6">
    <source>
        <dbReference type="ARBA" id="ARBA00022827"/>
    </source>
</evidence>
<evidence type="ECO:0000256" key="4">
    <source>
        <dbReference type="ARBA" id="ARBA00022679"/>
    </source>
</evidence>
<evidence type="ECO:0000256" key="5">
    <source>
        <dbReference type="ARBA" id="ARBA00022723"/>
    </source>
</evidence>
<dbReference type="InterPro" id="IPR024932">
    <property type="entry name" value="ApbE"/>
</dbReference>
<evidence type="ECO:0000256" key="9">
    <source>
        <dbReference type="ARBA" id="ARBA00048540"/>
    </source>
</evidence>